<organism evidence="1 2">
    <name type="scientific">Actinomadura soli</name>
    <dbReference type="NCBI Taxonomy" id="2508997"/>
    <lineage>
        <taxon>Bacteria</taxon>
        <taxon>Bacillati</taxon>
        <taxon>Actinomycetota</taxon>
        <taxon>Actinomycetes</taxon>
        <taxon>Streptosporangiales</taxon>
        <taxon>Thermomonosporaceae</taxon>
        <taxon>Actinomadura</taxon>
    </lineage>
</organism>
<dbReference type="InterPro" id="IPR008792">
    <property type="entry name" value="PQQD"/>
</dbReference>
<comment type="caution">
    <text evidence="1">The sequence shown here is derived from an EMBL/GenBank/DDBJ whole genome shotgun (WGS) entry which is preliminary data.</text>
</comment>
<gene>
    <name evidence="1" type="ORF">ETD83_33845</name>
</gene>
<dbReference type="InterPro" id="IPR041881">
    <property type="entry name" value="PqqD_sf"/>
</dbReference>
<sequence>MSLRLRPGVSTADTAYGTVLLDERSGDYWQLNPTAATVFRRLAAGDSETQAAAALADEFDVDPAQALLDVTALVEHLRTARLVTS</sequence>
<protein>
    <submittedName>
        <fullName evidence="1">Lasso peptide biosynthesis PqqD family chaperone</fullName>
    </submittedName>
</protein>
<dbReference type="Gene3D" id="1.10.10.1150">
    <property type="entry name" value="Coenzyme PQQ synthesis protein D (PqqD)"/>
    <property type="match status" value="1"/>
</dbReference>
<keyword evidence="2" id="KW-1185">Reference proteome</keyword>
<dbReference type="Proteomes" id="UP000309174">
    <property type="component" value="Unassembled WGS sequence"/>
</dbReference>
<dbReference type="NCBIfam" id="NF033530">
    <property type="entry name" value="lasso_PqqD_Strm"/>
    <property type="match status" value="1"/>
</dbReference>
<dbReference type="EMBL" id="VCKW01000259">
    <property type="protein sequence ID" value="TMQ90814.1"/>
    <property type="molecule type" value="Genomic_DNA"/>
</dbReference>
<reference evidence="1 2" key="1">
    <citation type="submission" date="2019-05" db="EMBL/GenBank/DDBJ databases">
        <title>Draft genome sequence of Actinomadura sp. 14C53.</title>
        <authorList>
            <person name="Saricaoglu S."/>
            <person name="Isik K."/>
        </authorList>
    </citation>
    <scope>NUCLEOTIDE SEQUENCE [LARGE SCALE GENOMIC DNA]</scope>
    <source>
        <strain evidence="1 2">14C53</strain>
    </source>
</reference>
<dbReference type="RefSeq" id="WP_138649282.1">
    <property type="nucleotide sequence ID" value="NZ_VCKW01000259.1"/>
</dbReference>
<evidence type="ECO:0000313" key="1">
    <source>
        <dbReference type="EMBL" id="TMQ90814.1"/>
    </source>
</evidence>
<dbReference type="OrthoDB" id="5195143at2"/>
<dbReference type="Pfam" id="PF05402">
    <property type="entry name" value="PqqD"/>
    <property type="match status" value="1"/>
</dbReference>
<evidence type="ECO:0000313" key="2">
    <source>
        <dbReference type="Proteomes" id="UP000309174"/>
    </source>
</evidence>
<dbReference type="AlphaFoldDB" id="A0A5C4J237"/>
<proteinExistence type="predicted"/>
<accession>A0A5C4J237</accession>
<name>A0A5C4J237_9ACTN</name>